<feature type="coiled-coil region" evidence="1">
    <location>
        <begin position="42"/>
        <end position="124"/>
    </location>
</feature>
<protein>
    <submittedName>
        <fullName evidence="2">Uncharacterized protein</fullName>
    </submittedName>
</protein>
<feature type="coiled-coil region" evidence="1">
    <location>
        <begin position="289"/>
        <end position="355"/>
    </location>
</feature>
<reference evidence="2" key="1">
    <citation type="submission" date="2023-08" db="EMBL/GenBank/DDBJ databases">
        <authorList>
            <person name="Audoor S."/>
            <person name="Bilcke G."/>
        </authorList>
    </citation>
    <scope>NUCLEOTIDE SEQUENCE</scope>
</reference>
<proteinExistence type="predicted"/>
<dbReference type="Proteomes" id="UP001295423">
    <property type="component" value="Unassembled WGS sequence"/>
</dbReference>
<dbReference type="Gene3D" id="1.20.5.1700">
    <property type="match status" value="1"/>
</dbReference>
<sequence length="376" mass="43257">MLKREVVEKSTAIQSIEETAMNRLIREKEITNEVIDSRNRLIKSMVMKIEDRNENIERLKHENGKLMSIALDVEMNTALRNQVAALKSHVVSLNQQLQETKYVATTYKTEFERLKNQLANIQRLESSFTCPDIGRVAREGSWGSAEWKRYAARLLQDRTHLLGTIEELKQSAETNKSGVEQQLRSILQEFKENLDEVETSLSTARQAAKAHAENNQQLVAENEDLKHTISKMKENHYSNQAETSLNSARQAVNIGCETKQILVGEIEQLKQNEKWNQVKASFQSAIEKNERLVAENEDLKRFISNMEASPHSTTQRNERLIAKIEELKQTMSKMEENHSEEMEQIQEEMNQIKMDHAMAVGLAQSDDDDDDEEQAM</sequence>
<comment type="caution">
    <text evidence="2">The sequence shown here is derived from an EMBL/GenBank/DDBJ whole genome shotgun (WGS) entry which is preliminary data.</text>
</comment>
<accession>A0AAD2CN50</accession>
<evidence type="ECO:0000256" key="1">
    <source>
        <dbReference type="SAM" id="Coils"/>
    </source>
</evidence>
<name>A0AAD2CN50_9STRA</name>
<keyword evidence="1" id="KW-0175">Coiled coil</keyword>
<gene>
    <name evidence="2" type="ORF">CYCCA115_LOCUS4453</name>
</gene>
<keyword evidence="3" id="KW-1185">Reference proteome</keyword>
<feature type="coiled-coil region" evidence="1">
    <location>
        <begin position="169"/>
        <end position="235"/>
    </location>
</feature>
<dbReference type="EMBL" id="CAKOGP040000446">
    <property type="protein sequence ID" value="CAJ1935115.1"/>
    <property type="molecule type" value="Genomic_DNA"/>
</dbReference>
<evidence type="ECO:0000313" key="3">
    <source>
        <dbReference type="Proteomes" id="UP001295423"/>
    </source>
</evidence>
<evidence type="ECO:0000313" key="2">
    <source>
        <dbReference type="EMBL" id="CAJ1935115.1"/>
    </source>
</evidence>
<dbReference type="AlphaFoldDB" id="A0AAD2CN50"/>
<organism evidence="2 3">
    <name type="scientific">Cylindrotheca closterium</name>
    <dbReference type="NCBI Taxonomy" id="2856"/>
    <lineage>
        <taxon>Eukaryota</taxon>
        <taxon>Sar</taxon>
        <taxon>Stramenopiles</taxon>
        <taxon>Ochrophyta</taxon>
        <taxon>Bacillariophyta</taxon>
        <taxon>Bacillariophyceae</taxon>
        <taxon>Bacillariophycidae</taxon>
        <taxon>Bacillariales</taxon>
        <taxon>Bacillariaceae</taxon>
        <taxon>Cylindrotheca</taxon>
    </lineage>
</organism>